<evidence type="ECO:0000313" key="8">
    <source>
        <dbReference type="Proteomes" id="UP000031829"/>
    </source>
</evidence>
<geneLocation type="plasmid" evidence="7 8">
    <name>pBMV_2</name>
</geneLocation>
<evidence type="ECO:0000256" key="5">
    <source>
        <dbReference type="ARBA" id="ARBA00023136"/>
    </source>
</evidence>
<dbReference type="Proteomes" id="UP000031829">
    <property type="component" value="Plasmid pBMV_2"/>
</dbReference>
<proteinExistence type="predicted"/>
<dbReference type="AlphaFoldDB" id="A0A0B6AWT0"/>
<organism evidence="7 8">
    <name type="scientific">Priestia megaterium (strain ATCC 14581 / DSM 32 / CCUG 1817 / JCM 2506 / NBRC 15308 / NCIMB 9376 / NCTC 10342 / NRRL B-14308 / VKM B-512 / Ford 19)</name>
    <name type="common">Bacillus megaterium</name>
    <dbReference type="NCBI Taxonomy" id="1348623"/>
    <lineage>
        <taxon>Bacteria</taxon>
        <taxon>Bacillati</taxon>
        <taxon>Bacillota</taxon>
        <taxon>Bacilli</taxon>
        <taxon>Bacillales</taxon>
        <taxon>Bacillaceae</taxon>
        <taxon>Priestia</taxon>
    </lineage>
</organism>
<protein>
    <submittedName>
        <fullName evidence="7">RDD family protein</fullName>
    </submittedName>
</protein>
<evidence type="ECO:0000313" key="7">
    <source>
        <dbReference type="EMBL" id="AJI25562.1"/>
    </source>
</evidence>
<evidence type="ECO:0000256" key="2">
    <source>
        <dbReference type="ARBA" id="ARBA00022475"/>
    </source>
</evidence>
<evidence type="ECO:0000256" key="1">
    <source>
        <dbReference type="ARBA" id="ARBA00004651"/>
    </source>
</evidence>
<name>A0A0B6AWT0_PRIM2</name>
<reference evidence="7 8" key="1">
    <citation type="journal article" date="2015" name="Genome Announc.">
        <title>Complete genome sequences for 35 biothreat assay-relevant bacillus species.</title>
        <authorList>
            <person name="Johnson S.L."/>
            <person name="Daligault H.E."/>
            <person name="Davenport K.W."/>
            <person name="Jaissle J."/>
            <person name="Frey K.G."/>
            <person name="Ladner J.T."/>
            <person name="Broomall S.M."/>
            <person name="Bishop-Lilly K.A."/>
            <person name="Bruce D.C."/>
            <person name="Gibbons H.S."/>
            <person name="Coyne S.R."/>
            <person name="Lo C.C."/>
            <person name="Meincke L."/>
            <person name="Munk A.C."/>
            <person name="Koroleva G.I."/>
            <person name="Rosenzweig C.N."/>
            <person name="Palacios G.F."/>
            <person name="Redden C.L."/>
            <person name="Minogue T.D."/>
            <person name="Chain P.S."/>
        </authorList>
    </citation>
    <scope>NUCLEOTIDE SEQUENCE [LARGE SCALE GENOMIC DNA]</scope>
    <source>
        <strain evidence="8">ATCC 14581 / DSM 32 / JCM 2506 / NBRC 15308 / NCIMB 9376 / NCTC 10342 / NRRL B-14308 / VKM B-512</strain>
        <plasmid evidence="7 8">pBMV_2</plasmid>
    </source>
</reference>
<gene>
    <name evidence="7" type="ORF">BG04_5846</name>
</gene>
<dbReference type="InterPro" id="IPR010432">
    <property type="entry name" value="RDD"/>
</dbReference>
<sequence length="148" mass="16201">MDQVTKPAGFWIRLLGNLLDGIIVSIPLGLIGFLITGDFDREDPITSLIGFIYAVAVPILWYGYTIGKRIVGVRIVKVNGKKLGVGAMLLRVLVAGIVYGITLGIALIVSVFMVVFRKDKRSLHDMMAGTYVTYAKPGEIEDKQAFID</sequence>
<dbReference type="GeneID" id="93646000"/>
<dbReference type="HOGENOM" id="CLU_053152_6_0_9"/>
<keyword evidence="7" id="KW-0614">Plasmid</keyword>
<dbReference type="PANTHER" id="PTHR36115:SF9">
    <property type="entry name" value="LMO1584 PROTEIN"/>
    <property type="match status" value="1"/>
</dbReference>
<dbReference type="GO" id="GO:0005886">
    <property type="term" value="C:plasma membrane"/>
    <property type="evidence" value="ECO:0007669"/>
    <property type="project" value="UniProtKB-SubCell"/>
</dbReference>
<keyword evidence="4" id="KW-1133">Transmembrane helix</keyword>
<keyword evidence="5" id="KW-0472">Membrane</keyword>
<evidence type="ECO:0000256" key="4">
    <source>
        <dbReference type="ARBA" id="ARBA00022989"/>
    </source>
</evidence>
<dbReference type="PANTHER" id="PTHR36115">
    <property type="entry name" value="PROLINE-RICH ANTIGEN HOMOLOG-RELATED"/>
    <property type="match status" value="1"/>
</dbReference>
<keyword evidence="3" id="KW-0812">Transmembrane</keyword>
<keyword evidence="2" id="KW-1003">Cell membrane</keyword>
<evidence type="ECO:0000259" key="6">
    <source>
        <dbReference type="Pfam" id="PF06271"/>
    </source>
</evidence>
<comment type="subcellular location">
    <subcellularLocation>
        <location evidence="1">Cell membrane</location>
        <topology evidence="1">Multi-pass membrane protein</topology>
    </subcellularLocation>
</comment>
<accession>A0A0B6AWT0</accession>
<dbReference type="RefSeq" id="WP_034655633.1">
    <property type="nucleotide sequence ID" value="NZ_BCVB01000018.1"/>
</dbReference>
<dbReference type="InterPro" id="IPR051791">
    <property type="entry name" value="Pra-immunoreactive"/>
</dbReference>
<dbReference type="KEGG" id="bmeg:BG04_5846"/>
<evidence type="ECO:0000256" key="3">
    <source>
        <dbReference type="ARBA" id="ARBA00022692"/>
    </source>
</evidence>
<feature type="domain" description="RDD" evidence="6">
    <location>
        <begin position="8"/>
        <end position="129"/>
    </location>
</feature>
<dbReference type="Pfam" id="PF06271">
    <property type="entry name" value="RDD"/>
    <property type="match status" value="1"/>
</dbReference>
<dbReference type="EMBL" id="CP009921">
    <property type="protein sequence ID" value="AJI25562.1"/>
    <property type="molecule type" value="Genomic_DNA"/>
</dbReference>